<dbReference type="PROSITE" id="PS50819">
    <property type="entry name" value="INTEIN_ENDONUCLEASE"/>
    <property type="match status" value="1"/>
</dbReference>
<dbReference type="Gene3D" id="3.10.28.10">
    <property type="entry name" value="Homing endonucleases"/>
    <property type="match status" value="1"/>
</dbReference>
<dbReference type="AlphaFoldDB" id="A0A9D1EZW1"/>
<evidence type="ECO:0000313" key="3">
    <source>
        <dbReference type="Proteomes" id="UP000823928"/>
    </source>
</evidence>
<feature type="domain" description="DOD-type homing endonuclease" evidence="1">
    <location>
        <begin position="8"/>
        <end position="171"/>
    </location>
</feature>
<reference evidence="2" key="2">
    <citation type="journal article" date="2021" name="PeerJ">
        <title>Extensive microbial diversity within the chicken gut microbiome revealed by metagenomics and culture.</title>
        <authorList>
            <person name="Gilroy R."/>
            <person name="Ravi A."/>
            <person name="Getino M."/>
            <person name="Pursley I."/>
            <person name="Horton D.L."/>
            <person name="Alikhan N.F."/>
            <person name="Baker D."/>
            <person name="Gharbi K."/>
            <person name="Hall N."/>
            <person name="Watson M."/>
            <person name="Adriaenssens E.M."/>
            <person name="Foster-Nyarko E."/>
            <person name="Jarju S."/>
            <person name="Secka A."/>
            <person name="Antonio M."/>
            <person name="Oren A."/>
            <person name="Chaudhuri R.R."/>
            <person name="La Ragione R."/>
            <person name="Hildebrand F."/>
            <person name="Pallen M.J."/>
        </authorList>
    </citation>
    <scope>NUCLEOTIDE SEQUENCE</scope>
    <source>
        <strain evidence="2">6276</strain>
    </source>
</reference>
<dbReference type="InterPro" id="IPR027434">
    <property type="entry name" value="Homing_endonucl"/>
</dbReference>
<evidence type="ECO:0000259" key="1">
    <source>
        <dbReference type="PROSITE" id="PS50819"/>
    </source>
</evidence>
<accession>A0A9D1EZW1</accession>
<reference evidence="2" key="1">
    <citation type="submission" date="2020-10" db="EMBL/GenBank/DDBJ databases">
        <authorList>
            <person name="Gilroy R."/>
        </authorList>
    </citation>
    <scope>NUCLEOTIDE SEQUENCE</scope>
    <source>
        <strain evidence="2">6276</strain>
    </source>
</reference>
<dbReference type="GO" id="GO:0004519">
    <property type="term" value="F:endonuclease activity"/>
    <property type="evidence" value="ECO:0007669"/>
    <property type="project" value="InterPro"/>
</dbReference>
<sequence>MNVEMAYLLGMILGNGEIQRDNSETRITIDIPHKNLYTDDLKDVKVYVKASTVDIRSIIEPLIGHNLTVTQNKRSTVMTFTKPNDEYITREILRFIGSGRHHSTMRMNPELFSLTVDEKKALLRGIADVTGYIRKSNIAFGQEGAHRVYIEIPGNWYMVIDIANMLKAVDVPVQTIDFGHPNFRDGDLKKYNQGKPYFWKKEHQVKIFANEFLPIGFNIKHKQEALEKYSEELLEFIDPAKTHKFYWEKPIRRRTRPNHPHENDPSLPEEIRGKHFESWTDIARLLGYGE</sequence>
<comment type="caution">
    <text evidence="2">The sequence shown here is derived from an EMBL/GenBank/DDBJ whole genome shotgun (WGS) entry which is preliminary data.</text>
</comment>
<name>A0A9D1EZW1_9BACT</name>
<dbReference type="Proteomes" id="UP000823928">
    <property type="component" value="Unassembled WGS sequence"/>
</dbReference>
<protein>
    <recommendedName>
        <fullName evidence="1">DOD-type homing endonuclease domain-containing protein</fullName>
    </recommendedName>
</protein>
<evidence type="ECO:0000313" key="2">
    <source>
        <dbReference type="EMBL" id="HIS36971.1"/>
    </source>
</evidence>
<gene>
    <name evidence="2" type="ORF">IAC10_10155</name>
</gene>
<dbReference type="InterPro" id="IPR004042">
    <property type="entry name" value="Intein_endonuc_central"/>
</dbReference>
<proteinExistence type="predicted"/>
<organism evidence="2 3">
    <name type="scientific">Candidatus Scatousia excrementigallinarum</name>
    <dbReference type="NCBI Taxonomy" id="2840935"/>
    <lineage>
        <taxon>Bacteria</taxon>
        <taxon>Candidatus Scatousia</taxon>
    </lineage>
</organism>
<dbReference type="EMBL" id="DVIU01000202">
    <property type="protein sequence ID" value="HIS36971.1"/>
    <property type="molecule type" value="Genomic_DNA"/>
</dbReference>